<dbReference type="PROSITE" id="PS51755">
    <property type="entry name" value="OMPR_PHOB"/>
    <property type="match status" value="1"/>
</dbReference>
<feature type="DNA-binding region" description="OmpR/PhoB-type" evidence="6">
    <location>
        <begin position="36"/>
        <end position="133"/>
    </location>
</feature>
<evidence type="ECO:0000256" key="4">
    <source>
        <dbReference type="ARBA" id="ARBA00023125"/>
    </source>
</evidence>
<dbReference type="EMBL" id="CP009110">
    <property type="protein sequence ID" value="AIJ22836.1"/>
    <property type="molecule type" value="Genomic_DNA"/>
</dbReference>
<dbReference type="CDD" id="cd00383">
    <property type="entry name" value="trans_reg_C"/>
    <property type="match status" value="1"/>
</dbReference>
<dbReference type="HOGENOM" id="CLU_1850965_0_0_11"/>
<name>A0A076MV25_AMYME</name>
<dbReference type="GO" id="GO:0000156">
    <property type="term" value="F:phosphorelay response regulator activity"/>
    <property type="evidence" value="ECO:0007669"/>
    <property type="project" value="TreeGrafter"/>
</dbReference>
<evidence type="ECO:0000256" key="5">
    <source>
        <dbReference type="ARBA" id="ARBA00023163"/>
    </source>
</evidence>
<evidence type="ECO:0000256" key="2">
    <source>
        <dbReference type="ARBA" id="ARBA00023012"/>
    </source>
</evidence>
<dbReference type="GO" id="GO:0006355">
    <property type="term" value="P:regulation of DNA-templated transcription"/>
    <property type="evidence" value="ECO:0007669"/>
    <property type="project" value="InterPro"/>
</dbReference>
<dbReference type="AlphaFoldDB" id="A0A076MV25"/>
<dbReference type="Proteomes" id="UP000062973">
    <property type="component" value="Chromosome"/>
</dbReference>
<evidence type="ECO:0000313" key="9">
    <source>
        <dbReference type="Proteomes" id="UP000062973"/>
    </source>
</evidence>
<keyword evidence="9" id="KW-1185">Reference proteome</keyword>
<organism evidence="8 9">
    <name type="scientific">Amycolatopsis methanolica 239</name>
    <dbReference type="NCBI Taxonomy" id="1068978"/>
    <lineage>
        <taxon>Bacteria</taxon>
        <taxon>Bacillati</taxon>
        <taxon>Actinomycetota</taxon>
        <taxon>Actinomycetes</taxon>
        <taxon>Pseudonocardiales</taxon>
        <taxon>Pseudonocardiaceae</taxon>
        <taxon>Amycolatopsis</taxon>
        <taxon>Amycolatopsis methanolica group</taxon>
    </lineage>
</organism>
<dbReference type="Pfam" id="PF00486">
    <property type="entry name" value="Trans_reg_C"/>
    <property type="match status" value="1"/>
</dbReference>
<reference evidence="8 9" key="1">
    <citation type="submission" date="2014-07" db="EMBL/GenBank/DDBJ databases">
        <title>Whole Genome Sequence of the Amycolatopsis methanolica 239.</title>
        <authorList>
            <person name="Tang B."/>
        </authorList>
    </citation>
    <scope>NUCLEOTIDE SEQUENCE [LARGE SCALE GENOMIC DNA]</scope>
    <source>
        <strain evidence="8 9">239</strain>
    </source>
</reference>
<keyword evidence="3" id="KW-0805">Transcription regulation</keyword>
<keyword evidence="5" id="KW-0804">Transcription</keyword>
<dbReference type="PATRIC" id="fig|1068978.7.peg.2931"/>
<dbReference type="GO" id="GO:0032993">
    <property type="term" value="C:protein-DNA complex"/>
    <property type="evidence" value="ECO:0007669"/>
    <property type="project" value="TreeGrafter"/>
</dbReference>
<dbReference type="Gene3D" id="1.10.10.10">
    <property type="entry name" value="Winged helix-like DNA-binding domain superfamily/Winged helix DNA-binding domain"/>
    <property type="match status" value="1"/>
</dbReference>
<keyword evidence="1" id="KW-0597">Phosphoprotein</keyword>
<dbReference type="InterPro" id="IPR036388">
    <property type="entry name" value="WH-like_DNA-bd_sf"/>
</dbReference>
<evidence type="ECO:0000256" key="1">
    <source>
        <dbReference type="ARBA" id="ARBA00022553"/>
    </source>
</evidence>
<evidence type="ECO:0000313" key="8">
    <source>
        <dbReference type="EMBL" id="AIJ22836.1"/>
    </source>
</evidence>
<dbReference type="SMART" id="SM00862">
    <property type="entry name" value="Trans_reg_C"/>
    <property type="match status" value="1"/>
</dbReference>
<dbReference type="PANTHER" id="PTHR48111">
    <property type="entry name" value="REGULATOR OF RPOS"/>
    <property type="match status" value="1"/>
</dbReference>
<dbReference type="KEGG" id="amq:AMETH_2744"/>
<dbReference type="eggNOG" id="COG0745">
    <property type="taxonomic scope" value="Bacteria"/>
</dbReference>
<gene>
    <name evidence="8" type="primary">resD</name>
    <name evidence="8" type="ORF">AMETH_2744</name>
</gene>
<accession>A0A076MV25</accession>
<dbReference type="GO" id="GO:0005829">
    <property type="term" value="C:cytosol"/>
    <property type="evidence" value="ECO:0007669"/>
    <property type="project" value="TreeGrafter"/>
</dbReference>
<keyword evidence="4 6" id="KW-0238">DNA-binding</keyword>
<protein>
    <submittedName>
        <fullName evidence="8">Two-component response regulator</fullName>
    </submittedName>
</protein>
<feature type="domain" description="OmpR/PhoB-type" evidence="7">
    <location>
        <begin position="36"/>
        <end position="133"/>
    </location>
</feature>
<dbReference type="InterPro" id="IPR001867">
    <property type="entry name" value="OmpR/PhoB-type_DNA-bd"/>
</dbReference>
<dbReference type="RefSeq" id="WP_017982056.1">
    <property type="nucleotide sequence ID" value="NZ_AQUL01000001.1"/>
</dbReference>
<dbReference type="PANTHER" id="PTHR48111:SF1">
    <property type="entry name" value="TWO-COMPONENT RESPONSE REGULATOR ORR33"/>
    <property type="match status" value="1"/>
</dbReference>
<evidence type="ECO:0000259" key="7">
    <source>
        <dbReference type="PROSITE" id="PS51755"/>
    </source>
</evidence>
<sequence length="138" mass="15466">MTQSLTRVDRPDGAVELHIVVHGDPDRVGAAIGEALGALEPEPEPALRIDTTSRRVRSHGAEVELTRLEYELLLFLARHPGRVFDRAALTEHVWRLPGPSRGRTIDVHVRKLRSKIDRFSITTVRGVGYRFDGRADIT</sequence>
<evidence type="ECO:0000256" key="6">
    <source>
        <dbReference type="PROSITE-ProRule" id="PRU01091"/>
    </source>
</evidence>
<proteinExistence type="predicted"/>
<dbReference type="GO" id="GO:0000976">
    <property type="term" value="F:transcription cis-regulatory region binding"/>
    <property type="evidence" value="ECO:0007669"/>
    <property type="project" value="TreeGrafter"/>
</dbReference>
<dbReference type="OrthoDB" id="8927943at2"/>
<dbReference type="SUPFAM" id="SSF46894">
    <property type="entry name" value="C-terminal effector domain of the bipartite response regulators"/>
    <property type="match status" value="1"/>
</dbReference>
<dbReference type="STRING" id="1068978.AMETH_2744"/>
<dbReference type="InterPro" id="IPR016032">
    <property type="entry name" value="Sig_transdc_resp-reg_C-effctor"/>
</dbReference>
<keyword evidence="2" id="KW-0902">Two-component regulatory system</keyword>
<evidence type="ECO:0000256" key="3">
    <source>
        <dbReference type="ARBA" id="ARBA00023015"/>
    </source>
</evidence>
<dbReference type="InterPro" id="IPR039420">
    <property type="entry name" value="WalR-like"/>
</dbReference>